<dbReference type="Proteomes" id="UP000324832">
    <property type="component" value="Unassembled WGS sequence"/>
</dbReference>
<reference evidence="3 4" key="1">
    <citation type="submission" date="2017-07" db="EMBL/GenBank/DDBJ databases">
        <authorList>
            <person name="Talla V."/>
            <person name="Backstrom N."/>
        </authorList>
    </citation>
    <scope>NUCLEOTIDE SEQUENCE [LARGE SCALE GENOMIC DNA]</scope>
</reference>
<proteinExistence type="predicted"/>
<feature type="compositionally biased region" description="Basic and acidic residues" evidence="1">
    <location>
        <begin position="49"/>
        <end position="62"/>
    </location>
</feature>
<gene>
    <name evidence="3" type="ORF">LSINAPIS_LOCUS10869</name>
</gene>
<evidence type="ECO:0000313" key="4">
    <source>
        <dbReference type="Proteomes" id="UP000324832"/>
    </source>
</evidence>
<feature type="chain" id="PRO_5022716632" evidence="2">
    <location>
        <begin position="20"/>
        <end position="62"/>
    </location>
</feature>
<keyword evidence="2" id="KW-0732">Signal</keyword>
<accession>A0A5E4QQA4</accession>
<evidence type="ECO:0000256" key="2">
    <source>
        <dbReference type="SAM" id="SignalP"/>
    </source>
</evidence>
<feature type="region of interest" description="Disordered" evidence="1">
    <location>
        <begin position="22"/>
        <end position="62"/>
    </location>
</feature>
<evidence type="ECO:0000256" key="1">
    <source>
        <dbReference type="SAM" id="MobiDB-lite"/>
    </source>
</evidence>
<evidence type="ECO:0000313" key="3">
    <source>
        <dbReference type="EMBL" id="VVD00175.1"/>
    </source>
</evidence>
<organism evidence="3 4">
    <name type="scientific">Leptidea sinapis</name>
    <dbReference type="NCBI Taxonomy" id="189913"/>
    <lineage>
        <taxon>Eukaryota</taxon>
        <taxon>Metazoa</taxon>
        <taxon>Ecdysozoa</taxon>
        <taxon>Arthropoda</taxon>
        <taxon>Hexapoda</taxon>
        <taxon>Insecta</taxon>
        <taxon>Pterygota</taxon>
        <taxon>Neoptera</taxon>
        <taxon>Endopterygota</taxon>
        <taxon>Lepidoptera</taxon>
        <taxon>Glossata</taxon>
        <taxon>Ditrysia</taxon>
        <taxon>Papilionoidea</taxon>
        <taxon>Pieridae</taxon>
        <taxon>Dismorphiinae</taxon>
        <taxon>Leptidea</taxon>
    </lineage>
</organism>
<dbReference type="AlphaFoldDB" id="A0A5E4QQA4"/>
<name>A0A5E4QQA4_9NEOP</name>
<feature type="signal peptide" evidence="2">
    <location>
        <begin position="1"/>
        <end position="19"/>
    </location>
</feature>
<protein>
    <submittedName>
        <fullName evidence="3">Uncharacterized protein</fullName>
    </submittedName>
</protein>
<dbReference type="EMBL" id="FZQP02004490">
    <property type="protein sequence ID" value="VVD00175.1"/>
    <property type="molecule type" value="Genomic_DNA"/>
</dbReference>
<keyword evidence="4" id="KW-1185">Reference proteome</keyword>
<sequence>MTRFVVLACLLLLVSVSLAEENNPNMNPSEAAKPDHNMINSTKGVEIPKILEKSDPNLKEKN</sequence>